<dbReference type="InterPro" id="IPR009044">
    <property type="entry name" value="ssDNA-bd_transcriptional_reg"/>
</dbReference>
<name>U5QJ49_GLOK1</name>
<dbReference type="Proteomes" id="UP000017396">
    <property type="component" value="Chromosome"/>
</dbReference>
<dbReference type="RefSeq" id="WP_023174143.1">
    <property type="nucleotide sequence ID" value="NC_022600.1"/>
</dbReference>
<dbReference type="SUPFAM" id="SSF54447">
    <property type="entry name" value="ssDNA-binding transcriptional regulator domain"/>
    <property type="match status" value="1"/>
</dbReference>
<evidence type="ECO:0000313" key="1">
    <source>
        <dbReference type="EMBL" id="AGY58936.1"/>
    </source>
</evidence>
<dbReference type="GO" id="GO:0003677">
    <property type="term" value="F:DNA binding"/>
    <property type="evidence" value="ECO:0007669"/>
    <property type="project" value="InterPro"/>
</dbReference>
<dbReference type="Pfam" id="PF08848">
    <property type="entry name" value="DUF1818"/>
    <property type="match status" value="1"/>
</dbReference>
<dbReference type="Gene3D" id="2.30.31.10">
    <property type="entry name" value="Transcriptional Coactivator Pc4, Chain A"/>
    <property type="match status" value="1"/>
</dbReference>
<dbReference type="OrthoDB" id="464443at2"/>
<proteinExistence type="predicted"/>
<dbReference type="STRING" id="1183438.GKIL_2690"/>
<dbReference type="AlphaFoldDB" id="U5QJ49"/>
<dbReference type="GO" id="GO:0006355">
    <property type="term" value="P:regulation of DNA-templated transcription"/>
    <property type="evidence" value="ECO:0007669"/>
    <property type="project" value="InterPro"/>
</dbReference>
<dbReference type="InterPro" id="IPR014947">
    <property type="entry name" value="DUF1818"/>
</dbReference>
<keyword evidence="2" id="KW-1185">Reference proteome</keyword>
<dbReference type="KEGG" id="glj:GKIL_2690"/>
<dbReference type="HOGENOM" id="CLU_163164_0_0_3"/>
<dbReference type="EMBL" id="CP003587">
    <property type="protein sequence ID" value="AGY58936.1"/>
    <property type="molecule type" value="Genomic_DNA"/>
</dbReference>
<reference evidence="1 2" key="1">
    <citation type="journal article" date="2013" name="PLoS ONE">
        <title>Cultivation and Complete Genome Sequencing of Gloeobacter kilaueensis sp. nov., from a Lava Cave in Kilauea Caldera, Hawai'i.</title>
        <authorList>
            <person name="Saw J.H."/>
            <person name="Schatz M."/>
            <person name="Brown M.V."/>
            <person name="Kunkel D.D."/>
            <person name="Foster J.S."/>
            <person name="Shick H."/>
            <person name="Christensen S."/>
            <person name="Hou S."/>
            <person name="Wan X."/>
            <person name="Donachie S.P."/>
        </authorList>
    </citation>
    <scope>NUCLEOTIDE SEQUENCE [LARGE SCALE GENOMIC DNA]</scope>
    <source>
        <strain evidence="2">JS</strain>
    </source>
</reference>
<evidence type="ECO:0008006" key="3">
    <source>
        <dbReference type="Google" id="ProtNLM"/>
    </source>
</evidence>
<gene>
    <name evidence="1" type="ORF">GKIL_2690</name>
</gene>
<accession>U5QJ49</accession>
<sequence>MNFWREAEGWIVAWESERTPYCTLVGGRDWSFELTLLETRQLLHTAEWLQRQWQASLRELMDEEALSCTAGNAALELEMSGTEHVWQLKLRLVGGRGAEGSWVSPDAAQVLAVLAELGGTGLLSFEGQETMNQDAQRVST</sequence>
<evidence type="ECO:0000313" key="2">
    <source>
        <dbReference type="Proteomes" id="UP000017396"/>
    </source>
</evidence>
<organism evidence="1 2">
    <name type="scientific">Gloeobacter kilaueensis (strain ATCC BAA-2537 / CCAP 1431/1 / ULC 316 / JS1)</name>
    <dbReference type="NCBI Taxonomy" id="1183438"/>
    <lineage>
        <taxon>Bacteria</taxon>
        <taxon>Bacillati</taxon>
        <taxon>Cyanobacteriota</taxon>
        <taxon>Cyanophyceae</taxon>
        <taxon>Gloeobacterales</taxon>
        <taxon>Gloeobacteraceae</taxon>
        <taxon>Gloeobacter</taxon>
    </lineage>
</organism>
<protein>
    <recommendedName>
        <fullName evidence="3">DUF1818 domain-containing protein</fullName>
    </recommendedName>
</protein>